<proteinExistence type="predicted"/>
<sequence length="78" mass="8598">MQTGLSHPTGHNDRPQIDLFGLIDFDPLIVDLKPLFVQVLKLRRSQLALLTAYLYSGKPTAPHMLGPTGCNQDSKIIA</sequence>
<dbReference type="Proteomes" id="UP000237105">
    <property type="component" value="Unassembled WGS sequence"/>
</dbReference>
<comment type="caution">
    <text evidence="1">The sequence shown here is derived from an EMBL/GenBank/DDBJ whole genome shotgun (WGS) entry which is preliminary data.</text>
</comment>
<accession>A0A2P5DUA1</accession>
<evidence type="ECO:0000313" key="1">
    <source>
        <dbReference type="EMBL" id="PON76873.1"/>
    </source>
</evidence>
<organism evidence="1 2">
    <name type="scientific">Parasponia andersonii</name>
    <name type="common">Sponia andersonii</name>
    <dbReference type="NCBI Taxonomy" id="3476"/>
    <lineage>
        <taxon>Eukaryota</taxon>
        <taxon>Viridiplantae</taxon>
        <taxon>Streptophyta</taxon>
        <taxon>Embryophyta</taxon>
        <taxon>Tracheophyta</taxon>
        <taxon>Spermatophyta</taxon>
        <taxon>Magnoliopsida</taxon>
        <taxon>eudicotyledons</taxon>
        <taxon>Gunneridae</taxon>
        <taxon>Pentapetalae</taxon>
        <taxon>rosids</taxon>
        <taxon>fabids</taxon>
        <taxon>Rosales</taxon>
        <taxon>Cannabaceae</taxon>
        <taxon>Parasponia</taxon>
    </lineage>
</organism>
<dbReference type="AlphaFoldDB" id="A0A2P5DUA1"/>
<name>A0A2P5DUA1_PARAD</name>
<reference evidence="2" key="1">
    <citation type="submission" date="2016-06" db="EMBL/GenBank/DDBJ databases">
        <title>Parallel loss of symbiosis genes in relatives of nitrogen-fixing non-legume Parasponia.</title>
        <authorList>
            <person name="Van Velzen R."/>
            <person name="Holmer R."/>
            <person name="Bu F."/>
            <person name="Rutten L."/>
            <person name="Van Zeijl A."/>
            <person name="Liu W."/>
            <person name="Santuari L."/>
            <person name="Cao Q."/>
            <person name="Sharma T."/>
            <person name="Shen D."/>
            <person name="Roswanjaya Y."/>
            <person name="Wardhani T."/>
            <person name="Kalhor M.S."/>
            <person name="Jansen J."/>
            <person name="Van den Hoogen J."/>
            <person name="Gungor B."/>
            <person name="Hartog M."/>
            <person name="Hontelez J."/>
            <person name="Verver J."/>
            <person name="Yang W.-C."/>
            <person name="Schijlen E."/>
            <person name="Repin R."/>
            <person name="Schilthuizen M."/>
            <person name="Schranz E."/>
            <person name="Heidstra R."/>
            <person name="Miyata K."/>
            <person name="Fedorova E."/>
            <person name="Kohlen W."/>
            <person name="Bisseling T."/>
            <person name="Smit S."/>
            <person name="Geurts R."/>
        </authorList>
    </citation>
    <scope>NUCLEOTIDE SEQUENCE [LARGE SCALE GENOMIC DNA]</scope>
    <source>
        <strain evidence="2">cv. WU1-14</strain>
    </source>
</reference>
<evidence type="ECO:0000313" key="2">
    <source>
        <dbReference type="Proteomes" id="UP000237105"/>
    </source>
</evidence>
<protein>
    <submittedName>
        <fullName evidence="1">Uncharacterized protein</fullName>
    </submittedName>
</protein>
<keyword evidence="2" id="KW-1185">Reference proteome</keyword>
<dbReference type="EMBL" id="JXTB01000016">
    <property type="protein sequence ID" value="PON76873.1"/>
    <property type="molecule type" value="Genomic_DNA"/>
</dbReference>
<dbReference type="OrthoDB" id="10365775at2759"/>
<gene>
    <name evidence="1" type="ORF">PanWU01x14_031930</name>
</gene>